<evidence type="ECO:0008006" key="3">
    <source>
        <dbReference type="Google" id="ProtNLM"/>
    </source>
</evidence>
<accession>A0A1V4ARH5</accession>
<reference evidence="1 2" key="1">
    <citation type="journal article" date="2017" name="Water Res.">
        <title>Discovery and metagenomic analysis of an anammox bacterial enrichment related to Candidatus "Brocadia caroliniensis" in a full-scale glycerol-fed nitritation-denitritation separate centrate treatment process.</title>
        <authorList>
            <person name="Park H."/>
            <person name="Brotto A.C."/>
            <person name="van Loosdrecht M.C."/>
            <person name="Chandran K."/>
        </authorList>
    </citation>
    <scope>NUCLEOTIDE SEQUENCE [LARGE SCALE GENOMIC DNA]</scope>
    <source>
        <strain evidence="1">26THWARD</strain>
    </source>
</reference>
<dbReference type="Gene3D" id="3.40.50.1820">
    <property type="entry name" value="alpha/beta hydrolase"/>
    <property type="match status" value="1"/>
</dbReference>
<protein>
    <recommendedName>
        <fullName evidence="3">DUF676 domain-containing protein</fullName>
    </recommendedName>
</protein>
<dbReference type="EMBL" id="AYTS01000123">
    <property type="protein sequence ID" value="OOP55717.1"/>
    <property type="molecule type" value="Genomic_DNA"/>
</dbReference>
<evidence type="ECO:0000313" key="2">
    <source>
        <dbReference type="Proteomes" id="UP000189681"/>
    </source>
</evidence>
<gene>
    <name evidence="1" type="ORF">AYP45_13170</name>
</gene>
<dbReference type="Proteomes" id="UP000189681">
    <property type="component" value="Unassembled WGS sequence"/>
</dbReference>
<dbReference type="STRING" id="1004156.AYP45_13170"/>
<comment type="caution">
    <text evidence="1">The sequence shown here is derived from an EMBL/GenBank/DDBJ whole genome shotgun (WGS) entry which is preliminary data.</text>
</comment>
<dbReference type="AlphaFoldDB" id="A0A1V4ARH5"/>
<evidence type="ECO:0000313" key="1">
    <source>
        <dbReference type="EMBL" id="OOP55717.1"/>
    </source>
</evidence>
<proteinExistence type="predicted"/>
<dbReference type="SUPFAM" id="SSF53474">
    <property type="entry name" value="alpha/beta-Hydrolases"/>
    <property type="match status" value="1"/>
</dbReference>
<dbReference type="InterPro" id="IPR029058">
    <property type="entry name" value="AB_hydrolase_fold"/>
</dbReference>
<organism evidence="1 2">
    <name type="scientific">Candidatus Brocadia carolinensis</name>
    <dbReference type="NCBI Taxonomy" id="1004156"/>
    <lineage>
        <taxon>Bacteria</taxon>
        <taxon>Pseudomonadati</taxon>
        <taxon>Planctomycetota</taxon>
        <taxon>Candidatus Brocadiia</taxon>
        <taxon>Candidatus Brocadiales</taxon>
        <taxon>Candidatus Brocadiaceae</taxon>
        <taxon>Candidatus Brocadia</taxon>
    </lineage>
</organism>
<sequence>METIFFADYESREDNITYNDIIDGLNDELIKKKFIDENGEKLCDLNVVVHSTGGLVIRHWIWRYYNNRIAACPVKRLIMLAPANFGSPLAHRGKSFIGSLAKGRWKLGDLLETGRQILEGLELGSPYQWALAHKDLFVENPYYTADKIQTTILVGVEDYEGIRSWVNKPGTDGTVVIAGTSLDTVKFTLDFTQTSNGTPYQWNGINPPDEFGFGVLEELNHGSIVENIGRDDGGNAKSIDYLLVEALNIQSPDNFREFITKLENITESTYNHSTDKNKYQQFILHAIDDQGVSIRDYTVEFFCFLRQMRELVIALWQGKTFLMMSKN</sequence>
<name>A0A1V4ARH5_9BACT</name>